<keyword evidence="2" id="KW-1185">Reference proteome</keyword>
<comment type="caution">
    <text evidence="1">The sequence shown here is derived from an EMBL/GenBank/DDBJ whole genome shotgun (WGS) entry which is preliminary data.</text>
</comment>
<dbReference type="PANTHER" id="PTHR34415:SF1">
    <property type="entry name" value="INTEGRASE CATALYTIC DOMAIN-CONTAINING PROTEIN"/>
    <property type="match status" value="1"/>
</dbReference>
<proteinExistence type="predicted"/>
<accession>A0A9N8WJM3</accession>
<name>A0A9N8WJM3_9GLOM</name>
<sequence>MQDIYLITQIFAFDDGCITLQLNKLVQKHKHQNIKTFWRYNYNALLYFINNYAEIHGLLLPGCHVHQDAYQTIYFPTADTKRKIYNLYIDSVVNFDDAKMDESTFCHLWDIYIPEIQIMSPQSDLCEVCQHLKYEISHNCDDTIIKTNKYIIHINLAHGE</sequence>
<evidence type="ECO:0000313" key="2">
    <source>
        <dbReference type="Proteomes" id="UP000789396"/>
    </source>
</evidence>
<dbReference type="PANTHER" id="PTHR34415">
    <property type="entry name" value="INTEGRASE CATALYTIC DOMAIN-CONTAINING PROTEIN"/>
    <property type="match status" value="1"/>
</dbReference>
<evidence type="ECO:0000313" key="1">
    <source>
        <dbReference type="EMBL" id="CAG8491813.1"/>
    </source>
</evidence>
<gene>
    <name evidence="1" type="ORF">RFULGI_LOCUS2018</name>
</gene>
<dbReference type="AlphaFoldDB" id="A0A9N8WJM3"/>
<dbReference type="Proteomes" id="UP000789396">
    <property type="component" value="Unassembled WGS sequence"/>
</dbReference>
<dbReference type="EMBL" id="CAJVPZ010001407">
    <property type="protein sequence ID" value="CAG8491813.1"/>
    <property type="molecule type" value="Genomic_DNA"/>
</dbReference>
<dbReference type="OrthoDB" id="2384130at2759"/>
<protein>
    <submittedName>
        <fullName evidence="1">17164_t:CDS:1</fullName>
    </submittedName>
</protein>
<reference evidence="1" key="1">
    <citation type="submission" date="2021-06" db="EMBL/GenBank/DDBJ databases">
        <authorList>
            <person name="Kallberg Y."/>
            <person name="Tangrot J."/>
            <person name="Rosling A."/>
        </authorList>
    </citation>
    <scope>NUCLEOTIDE SEQUENCE</scope>
    <source>
        <strain evidence="1">IN212</strain>
    </source>
</reference>
<organism evidence="1 2">
    <name type="scientific">Racocetra fulgida</name>
    <dbReference type="NCBI Taxonomy" id="60492"/>
    <lineage>
        <taxon>Eukaryota</taxon>
        <taxon>Fungi</taxon>
        <taxon>Fungi incertae sedis</taxon>
        <taxon>Mucoromycota</taxon>
        <taxon>Glomeromycotina</taxon>
        <taxon>Glomeromycetes</taxon>
        <taxon>Diversisporales</taxon>
        <taxon>Gigasporaceae</taxon>
        <taxon>Racocetra</taxon>
    </lineage>
</organism>